<dbReference type="SUPFAM" id="SSF52499">
    <property type="entry name" value="Isochorismatase-like hydrolases"/>
    <property type="match status" value="1"/>
</dbReference>
<organism evidence="9 10">
    <name type="scientific">Phytohabitans suffuscus</name>
    <dbReference type="NCBI Taxonomy" id="624315"/>
    <lineage>
        <taxon>Bacteria</taxon>
        <taxon>Bacillati</taxon>
        <taxon>Actinomycetota</taxon>
        <taxon>Actinomycetes</taxon>
        <taxon>Micromonosporales</taxon>
        <taxon>Micromonosporaceae</taxon>
    </lineage>
</organism>
<evidence type="ECO:0000313" key="9">
    <source>
        <dbReference type="EMBL" id="BCB84803.1"/>
    </source>
</evidence>
<dbReference type="Gene3D" id="1.10.1200.10">
    <property type="entry name" value="ACP-like"/>
    <property type="match status" value="1"/>
</dbReference>
<reference evidence="9 10" key="2">
    <citation type="submission" date="2020-03" db="EMBL/GenBank/DDBJ databases">
        <authorList>
            <person name="Ichikawa N."/>
            <person name="Kimura A."/>
            <person name="Kitahashi Y."/>
            <person name="Uohara A."/>
        </authorList>
    </citation>
    <scope>NUCLEOTIDE SEQUENCE [LARGE SCALE GENOMIC DNA]</scope>
    <source>
        <strain evidence="9 10">NBRC 105367</strain>
    </source>
</reference>
<evidence type="ECO:0000259" key="8">
    <source>
        <dbReference type="PROSITE" id="PS50075"/>
    </source>
</evidence>
<evidence type="ECO:0000256" key="6">
    <source>
        <dbReference type="ARBA" id="ARBA00048590"/>
    </source>
</evidence>
<dbReference type="InterPro" id="IPR009081">
    <property type="entry name" value="PP-bd_ACP"/>
</dbReference>
<accession>A0A6F8YFJ4</accession>
<proteinExistence type="predicted"/>
<keyword evidence="3" id="KW-0596">Phosphopantetheine</keyword>
<keyword evidence="4" id="KW-0597">Phosphoprotein</keyword>
<evidence type="ECO:0000256" key="7">
    <source>
        <dbReference type="SAM" id="MobiDB-lite"/>
    </source>
</evidence>
<dbReference type="Pfam" id="PF00550">
    <property type="entry name" value="PP-binding"/>
    <property type="match status" value="1"/>
</dbReference>
<dbReference type="EMBL" id="AP022871">
    <property type="protein sequence ID" value="BCB84803.1"/>
    <property type="molecule type" value="Genomic_DNA"/>
</dbReference>
<dbReference type="PROSITE" id="PS50075">
    <property type="entry name" value="CARRIER"/>
    <property type="match status" value="1"/>
</dbReference>
<dbReference type="KEGG" id="psuu:Psuf_021160"/>
<protein>
    <recommendedName>
        <fullName evidence="2">isochorismatase</fullName>
        <ecNumber evidence="2">3.3.2.1</ecNumber>
    </recommendedName>
</protein>
<gene>
    <name evidence="9" type="ORF">Psuf_021160</name>
</gene>
<feature type="region of interest" description="Disordered" evidence="7">
    <location>
        <begin position="1"/>
        <end position="20"/>
    </location>
</feature>
<dbReference type="PRINTS" id="PR01398">
    <property type="entry name" value="ISCHRISMTASE"/>
</dbReference>
<dbReference type="InterPro" id="IPR016291">
    <property type="entry name" value="Isochorismatase"/>
</dbReference>
<dbReference type="EC" id="3.3.2.1" evidence="2"/>
<dbReference type="Gene3D" id="3.40.50.850">
    <property type="entry name" value="Isochorismatase-like"/>
    <property type="match status" value="1"/>
</dbReference>
<dbReference type="Proteomes" id="UP000503011">
    <property type="component" value="Chromosome"/>
</dbReference>
<dbReference type="AlphaFoldDB" id="A0A6F8YFJ4"/>
<dbReference type="GO" id="GO:0008908">
    <property type="term" value="F:isochorismatase activity"/>
    <property type="evidence" value="ECO:0007669"/>
    <property type="project" value="UniProtKB-EC"/>
</dbReference>
<evidence type="ECO:0000256" key="4">
    <source>
        <dbReference type="ARBA" id="ARBA00022553"/>
    </source>
</evidence>
<name>A0A6F8YFJ4_9ACTN</name>
<reference evidence="9 10" key="1">
    <citation type="submission" date="2020-03" db="EMBL/GenBank/DDBJ databases">
        <title>Whole genome shotgun sequence of Phytohabitans suffuscus NBRC 105367.</title>
        <authorList>
            <person name="Komaki H."/>
            <person name="Tamura T."/>
        </authorList>
    </citation>
    <scope>NUCLEOTIDE SEQUENCE [LARGE SCALE GENOMIC DNA]</scope>
    <source>
        <strain evidence="9 10">NBRC 105367</strain>
    </source>
</reference>
<evidence type="ECO:0000256" key="2">
    <source>
        <dbReference type="ARBA" id="ARBA00012100"/>
    </source>
</evidence>
<comment type="catalytic activity">
    <reaction evidence="6">
        <text>isochorismate + H2O = (2S,3S)-2,3-dihydroxy-2,3-dihydrobenzoate + pyruvate</text>
        <dbReference type="Rhea" id="RHEA:11112"/>
        <dbReference type="ChEBI" id="CHEBI:15361"/>
        <dbReference type="ChEBI" id="CHEBI:15377"/>
        <dbReference type="ChEBI" id="CHEBI:29780"/>
        <dbReference type="ChEBI" id="CHEBI:58764"/>
        <dbReference type="EC" id="3.3.2.1"/>
    </reaction>
</comment>
<keyword evidence="5" id="KW-0378">Hydrolase</keyword>
<evidence type="ECO:0000313" key="10">
    <source>
        <dbReference type="Proteomes" id="UP000503011"/>
    </source>
</evidence>
<dbReference type="InterPro" id="IPR006162">
    <property type="entry name" value="Ppantetheine_attach_site"/>
</dbReference>
<dbReference type="SUPFAM" id="SSF47336">
    <property type="entry name" value="ACP-like"/>
    <property type="match status" value="1"/>
</dbReference>
<evidence type="ECO:0000256" key="1">
    <source>
        <dbReference type="ARBA" id="ARBA00004924"/>
    </source>
</evidence>
<dbReference type="PANTHER" id="PTHR43540">
    <property type="entry name" value="PEROXYUREIDOACRYLATE/UREIDOACRYLATE AMIDOHYDROLASE-RELATED"/>
    <property type="match status" value="1"/>
</dbReference>
<evidence type="ECO:0000256" key="3">
    <source>
        <dbReference type="ARBA" id="ARBA00022450"/>
    </source>
</evidence>
<dbReference type="Pfam" id="PF00857">
    <property type="entry name" value="Isochorismatase"/>
    <property type="match status" value="1"/>
</dbReference>
<sequence length="298" mass="31233">MSLPAPADYPPPSTSELPASRAPWVLSGPRAALLVHDMQRYFTRAYRPGSAALESAVSSIMSLLAAARRHGVPVVYTAQSGDQNPAERGLQADLWGPGMRADPADTEILAPLAPRPGELVLTKHRYSAFTRTDLALWLADRGRDQLVITGIYAQHGVLATALDAFCRDIAPFVVADAVAAFDRPGHLRALEQAADSCAVVTTAAAVRAALPGRAGAADEVLRGVLAELLDGAEQVEAALAEPDRDLFALGLDSVRAMALIAALEERGVVVDFGDFIGAGTVGFLRERIAATPGAGRPG</sequence>
<dbReference type="PROSITE" id="PS00012">
    <property type="entry name" value="PHOSPHOPANTETHEINE"/>
    <property type="match status" value="1"/>
</dbReference>
<dbReference type="InterPro" id="IPR036380">
    <property type="entry name" value="Isochorismatase-like_sf"/>
</dbReference>
<keyword evidence="10" id="KW-1185">Reference proteome</keyword>
<feature type="domain" description="Carrier" evidence="8">
    <location>
        <begin position="215"/>
        <end position="292"/>
    </location>
</feature>
<dbReference type="InterPro" id="IPR050272">
    <property type="entry name" value="Isochorismatase-like_hydrls"/>
</dbReference>
<dbReference type="InterPro" id="IPR036736">
    <property type="entry name" value="ACP-like_sf"/>
</dbReference>
<dbReference type="PANTHER" id="PTHR43540:SF3">
    <property type="entry name" value="ENTEROBACTIN SYNTHASE COMPONENT B"/>
    <property type="match status" value="1"/>
</dbReference>
<evidence type="ECO:0000256" key="5">
    <source>
        <dbReference type="ARBA" id="ARBA00022801"/>
    </source>
</evidence>
<dbReference type="RefSeq" id="WP_173156158.1">
    <property type="nucleotide sequence ID" value="NZ_AP022871.1"/>
</dbReference>
<dbReference type="InterPro" id="IPR000868">
    <property type="entry name" value="Isochorismatase-like_dom"/>
</dbReference>
<comment type="pathway">
    <text evidence="1">Siderophore biosynthesis.</text>
</comment>